<organism evidence="15 16">
    <name type="scientific">Staphylococcus schleiferi</name>
    <dbReference type="NCBI Taxonomy" id="1295"/>
    <lineage>
        <taxon>Bacteria</taxon>
        <taxon>Bacillati</taxon>
        <taxon>Bacillota</taxon>
        <taxon>Bacilli</taxon>
        <taxon>Bacillales</taxon>
        <taxon>Staphylococcaceae</taxon>
        <taxon>Staphylococcus</taxon>
    </lineage>
</organism>
<evidence type="ECO:0000256" key="4">
    <source>
        <dbReference type="ARBA" id="ARBA00022597"/>
    </source>
</evidence>
<keyword evidence="2" id="KW-0813">Transport</keyword>
<dbReference type="PANTHER" id="PTHR30175:SF4">
    <property type="entry name" value="PTS SYSTEM TREHALOSE-SPECIFIC EIIBC COMPONENT"/>
    <property type="match status" value="1"/>
</dbReference>
<dbReference type="GeneID" id="93791049"/>
<gene>
    <name evidence="15" type="ORF">C1O36_11525</name>
</gene>
<evidence type="ECO:0000313" key="16">
    <source>
        <dbReference type="Proteomes" id="UP000572988"/>
    </source>
</evidence>
<evidence type="ECO:0000259" key="13">
    <source>
        <dbReference type="PROSITE" id="PS51098"/>
    </source>
</evidence>
<dbReference type="EMBL" id="POVK01000055">
    <property type="protein sequence ID" value="NHA35090.1"/>
    <property type="molecule type" value="Genomic_DNA"/>
</dbReference>
<evidence type="ECO:0000256" key="9">
    <source>
        <dbReference type="ARBA" id="ARBA00022989"/>
    </source>
</evidence>
<keyword evidence="8" id="KW-0418">Kinase</keyword>
<comment type="subcellular location">
    <subcellularLocation>
        <location evidence="1">Cell membrane</location>
        <topology evidence="1">Multi-pass membrane protein</topology>
    </subcellularLocation>
</comment>
<dbReference type="CDD" id="cd00212">
    <property type="entry name" value="PTS_IIB_glc"/>
    <property type="match status" value="1"/>
</dbReference>
<feature type="transmembrane region" description="Helical" evidence="12">
    <location>
        <begin position="305"/>
        <end position="327"/>
    </location>
</feature>
<keyword evidence="9 12" id="KW-1133">Transmembrane helix</keyword>
<dbReference type="SUPFAM" id="SSF55604">
    <property type="entry name" value="Glucose permease domain IIB"/>
    <property type="match status" value="1"/>
</dbReference>
<name>A0ABX0G296_STASC</name>
<dbReference type="NCBIfam" id="TIGR01992">
    <property type="entry name" value="PTS-IIBC-Tre"/>
    <property type="match status" value="1"/>
</dbReference>
<dbReference type="NCBIfam" id="NF008236">
    <property type="entry name" value="PRK11007.1"/>
    <property type="match status" value="1"/>
</dbReference>
<dbReference type="InterPro" id="IPR050558">
    <property type="entry name" value="PTS_Sugar-Specific_Components"/>
</dbReference>
<evidence type="ECO:0000256" key="3">
    <source>
        <dbReference type="ARBA" id="ARBA00022475"/>
    </source>
</evidence>
<feature type="domain" description="PTS EIIC type-1" evidence="14">
    <location>
        <begin position="108"/>
        <end position="478"/>
    </location>
</feature>
<evidence type="ECO:0000256" key="11">
    <source>
        <dbReference type="PROSITE-ProRule" id="PRU00421"/>
    </source>
</evidence>
<evidence type="ECO:0000256" key="7">
    <source>
        <dbReference type="ARBA" id="ARBA00022692"/>
    </source>
</evidence>
<dbReference type="InterPro" id="IPR011296">
    <property type="entry name" value="PTS_IIBC_treh"/>
</dbReference>
<evidence type="ECO:0000256" key="1">
    <source>
        <dbReference type="ARBA" id="ARBA00004651"/>
    </source>
</evidence>
<evidence type="ECO:0000256" key="10">
    <source>
        <dbReference type="ARBA" id="ARBA00023136"/>
    </source>
</evidence>
<dbReference type="PROSITE" id="PS51098">
    <property type="entry name" value="PTS_EIIB_TYPE_1"/>
    <property type="match status" value="1"/>
</dbReference>
<dbReference type="InterPro" id="IPR036878">
    <property type="entry name" value="Glu_permease_IIB"/>
</dbReference>
<dbReference type="RefSeq" id="WP_016425603.1">
    <property type="nucleotide sequence ID" value="NZ_CABKRV010000002.1"/>
</dbReference>
<evidence type="ECO:0000256" key="2">
    <source>
        <dbReference type="ARBA" id="ARBA00022448"/>
    </source>
</evidence>
<feature type="transmembrane region" description="Helical" evidence="12">
    <location>
        <begin position="401"/>
        <end position="421"/>
    </location>
</feature>
<evidence type="ECO:0000256" key="12">
    <source>
        <dbReference type="SAM" id="Phobius"/>
    </source>
</evidence>
<sequence length="480" mass="51932">MAVNKVDIQNIVRAIGGKENIKSATHCVTRLRLILKDYDLVDKSKLSQNPLVKGQFKADNQYQIVIGPGTVDEAYRLLIDETQATAISKEEAKEQAIQKGNLFQRLIKLLADIFIPILPAIVTAGLLLGVNNVLTMKGLGGTPSVIERFPLIADFANIINVIATTAFIFLPALVGWSAMRVFRGSPVLGIVLGLVLMHPQLLSQYDIGKVDTIPKWHIFGLEIKQLNYQGQVLPVLLASYVLARIEKALNRIVHDSIKLLVVGPVALLVTGFLAFLFIGPIALWIGTGITEGVQFLFENAGWLGGGIYGLLYAPLVITGLHHMFLAVDFQLMGSQLDGTYLWPILALSNIAQGSAAFGAWFVYKRRKLTKEQGLAFTSGISGFLGVTEPAMFGVNLPLKYPFFAAILTTMFTGMLVGGSGVLGKVGVGGVPAILSIKASFWGVYSIATLISMILPATLTIVFSHLKAYKKKDKVGAHESS</sequence>
<keyword evidence="4" id="KW-0762">Sugar transport</keyword>
<dbReference type="PROSITE" id="PS51103">
    <property type="entry name" value="PTS_EIIC_TYPE_1"/>
    <property type="match status" value="1"/>
</dbReference>
<keyword evidence="10 12" id="KW-0472">Membrane</keyword>
<dbReference type="Gene3D" id="3.30.1360.60">
    <property type="entry name" value="Glucose permease domain IIB"/>
    <property type="match status" value="1"/>
</dbReference>
<evidence type="ECO:0000256" key="6">
    <source>
        <dbReference type="ARBA" id="ARBA00022683"/>
    </source>
</evidence>
<proteinExistence type="predicted"/>
<evidence type="ECO:0000259" key="14">
    <source>
        <dbReference type="PROSITE" id="PS51103"/>
    </source>
</evidence>
<comment type="caution">
    <text evidence="15">The sequence shown here is derived from an EMBL/GenBank/DDBJ whole genome shotgun (WGS) entry which is preliminary data.</text>
</comment>
<dbReference type="Proteomes" id="UP000572988">
    <property type="component" value="Unassembled WGS sequence"/>
</dbReference>
<evidence type="ECO:0000256" key="8">
    <source>
        <dbReference type="ARBA" id="ARBA00022777"/>
    </source>
</evidence>
<evidence type="ECO:0000256" key="5">
    <source>
        <dbReference type="ARBA" id="ARBA00022679"/>
    </source>
</evidence>
<reference evidence="15 16" key="1">
    <citation type="submission" date="2018-01" db="EMBL/GenBank/DDBJ databases">
        <title>Complete genome sequence of Staphylococcus Scheliferi isolated from human.</title>
        <authorList>
            <person name="Abouelkhair M.A."/>
            <person name="Bemis D.A."/>
            <person name="Kania S.A."/>
        </authorList>
    </citation>
    <scope>NUCLEOTIDE SEQUENCE [LARGE SCALE GENOMIC DNA]</scope>
    <source>
        <strain evidence="15 16">ATCC 43808</strain>
    </source>
</reference>
<dbReference type="PANTHER" id="PTHR30175">
    <property type="entry name" value="PHOSPHOTRANSFERASE SYSTEM TRANSPORT PROTEIN"/>
    <property type="match status" value="1"/>
</dbReference>
<dbReference type="InterPro" id="IPR018113">
    <property type="entry name" value="PTrfase_EIIB_Cys"/>
</dbReference>
<feature type="transmembrane region" description="Helical" evidence="12">
    <location>
        <begin position="257"/>
        <end position="285"/>
    </location>
</feature>
<feature type="transmembrane region" description="Helical" evidence="12">
    <location>
        <begin position="109"/>
        <end position="131"/>
    </location>
</feature>
<keyword evidence="7 12" id="KW-0812">Transmembrane</keyword>
<dbReference type="Pfam" id="PF00367">
    <property type="entry name" value="PTS_EIIB"/>
    <property type="match status" value="1"/>
</dbReference>
<feature type="transmembrane region" description="Helical" evidence="12">
    <location>
        <begin position="339"/>
        <end position="362"/>
    </location>
</feature>
<feature type="transmembrane region" description="Helical" evidence="12">
    <location>
        <begin position="374"/>
        <end position="394"/>
    </location>
</feature>
<keyword evidence="16" id="KW-1185">Reference proteome</keyword>
<feature type="transmembrane region" description="Helical" evidence="12">
    <location>
        <begin position="441"/>
        <end position="463"/>
    </location>
</feature>
<feature type="active site" description="Phosphocysteine intermediate; for EIIB activity" evidence="11">
    <location>
        <position position="27"/>
    </location>
</feature>
<feature type="transmembrane region" description="Helical" evidence="12">
    <location>
        <begin position="151"/>
        <end position="174"/>
    </location>
</feature>
<feature type="transmembrane region" description="Helical" evidence="12">
    <location>
        <begin position="181"/>
        <end position="201"/>
    </location>
</feature>
<dbReference type="InterPro" id="IPR001996">
    <property type="entry name" value="PTS_IIB_1"/>
</dbReference>
<keyword evidence="3" id="KW-1003">Cell membrane</keyword>
<dbReference type="Pfam" id="PF02378">
    <property type="entry name" value="PTS_EIIC"/>
    <property type="match status" value="1"/>
</dbReference>
<accession>A0ABX0G296</accession>
<protein>
    <submittedName>
        <fullName evidence="15">PTS trehalose transporter subunit IIBC</fullName>
    </submittedName>
</protein>
<dbReference type="InterPro" id="IPR003352">
    <property type="entry name" value="PTS_EIIC"/>
</dbReference>
<evidence type="ECO:0000313" key="15">
    <source>
        <dbReference type="EMBL" id="NHA35090.1"/>
    </source>
</evidence>
<dbReference type="InterPro" id="IPR013013">
    <property type="entry name" value="PTS_EIIC_1"/>
</dbReference>
<keyword evidence="6" id="KW-0598">Phosphotransferase system</keyword>
<dbReference type="PROSITE" id="PS01035">
    <property type="entry name" value="PTS_EIIB_TYPE_1_CYS"/>
    <property type="match status" value="1"/>
</dbReference>
<keyword evidence="5" id="KW-0808">Transferase</keyword>
<feature type="domain" description="PTS EIIB type-1" evidence="13">
    <location>
        <begin position="5"/>
        <end position="88"/>
    </location>
</feature>